<dbReference type="HOGENOM" id="CLU_150646_7_1_7"/>
<keyword evidence="4" id="KW-1185">Reference proteome</keyword>
<keyword evidence="1" id="KW-0408">Iron</keyword>
<accession>I0ENI2</accession>
<reference evidence="4" key="1">
    <citation type="submission" date="2012-04" db="EMBL/GenBank/DDBJ databases">
        <title>Complete genome sequence of Helicobacter cetorum strain MIT 00-7128.</title>
        <authorList>
            <person name="Kersulyte D."/>
            <person name="Berg D.E."/>
        </authorList>
    </citation>
    <scope>NUCLEOTIDE SEQUENCE [LARGE SCALE GENOMIC DNA]</scope>
    <source>
        <strain evidence="4">MIT 00-7128</strain>
    </source>
</reference>
<evidence type="ECO:0000313" key="3">
    <source>
        <dbReference type="EMBL" id="AFI04501.1"/>
    </source>
</evidence>
<dbReference type="SUPFAM" id="SSF50037">
    <property type="entry name" value="C-terminal domain of transcriptional repressors"/>
    <property type="match status" value="1"/>
</dbReference>
<dbReference type="SMART" id="SM00899">
    <property type="entry name" value="FeoA"/>
    <property type="match status" value="1"/>
</dbReference>
<evidence type="ECO:0000259" key="2">
    <source>
        <dbReference type="SMART" id="SM00899"/>
    </source>
</evidence>
<dbReference type="STRING" id="182217.HCW_06205"/>
<dbReference type="eggNOG" id="COG1918">
    <property type="taxonomic scope" value="Bacteria"/>
</dbReference>
<dbReference type="RefSeq" id="WP_014661369.1">
    <property type="nucleotide sequence ID" value="NC_017737.1"/>
</dbReference>
<dbReference type="InterPro" id="IPR007167">
    <property type="entry name" value="Fe-transptr_FeoA-like"/>
</dbReference>
<dbReference type="Proteomes" id="UP000005010">
    <property type="component" value="Chromosome"/>
</dbReference>
<dbReference type="EMBL" id="CP003479">
    <property type="protein sequence ID" value="AFI04501.1"/>
    <property type="molecule type" value="Genomic_DNA"/>
</dbReference>
<protein>
    <submittedName>
        <fullName evidence="3">Ferrous iron transport protein A</fullName>
    </submittedName>
</protein>
<dbReference type="InterPro" id="IPR008988">
    <property type="entry name" value="Transcriptional_repressor_C"/>
</dbReference>
<dbReference type="InterPro" id="IPR038157">
    <property type="entry name" value="FeoA_core_dom"/>
</dbReference>
<dbReference type="Pfam" id="PF04023">
    <property type="entry name" value="FeoA"/>
    <property type="match status" value="1"/>
</dbReference>
<organism evidence="3 4">
    <name type="scientific">Helicobacter cetorum (strain ATCC BAA-429 / MIT 00-7128)</name>
    <dbReference type="NCBI Taxonomy" id="182217"/>
    <lineage>
        <taxon>Bacteria</taxon>
        <taxon>Pseudomonadati</taxon>
        <taxon>Campylobacterota</taxon>
        <taxon>Epsilonproteobacteria</taxon>
        <taxon>Campylobacterales</taxon>
        <taxon>Helicobacteraceae</taxon>
        <taxon>Helicobacter</taxon>
    </lineage>
</organism>
<dbReference type="PATRIC" id="fig|182217.3.peg.1312"/>
<dbReference type="KEGG" id="hce:HCW_06205"/>
<dbReference type="AlphaFoldDB" id="I0ENI2"/>
<gene>
    <name evidence="3" type="ordered locus">HCW_06205</name>
</gene>
<dbReference type="Gene3D" id="2.30.30.90">
    <property type="match status" value="1"/>
</dbReference>
<dbReference type="GO" id="GO:0046914">
    <property type="term" value="F:transition metal ion binding"/>
    <property type="evidence" value="ECO:0007669"/>
    <property type="project" value="InterPro"/>
</dbReference>
<sequence length="75" mass="8601">MTLNEAQKNQKYEITEITHCDEALKKRFLSFGIFKGVKCTLLHHSMQKATLSIAINYTQIALRVHEAQCLIVKPL</sequence>
<proteinExistence type="predicted"/>
<feature type="domain" description="Ferrous iron transporter FeoA-like" evidence="2">
    <location>
        <begin position="1"/>
        <end position="74"/>
    </location>
</feature>
<name>I0ENI2_HELC0</name>
<evidence type="ECO:0000256" key="1">
    <source>
        <dbReference type="ARBA" id="ARBA00023004"/>
    </source>
</evidence>
<evidence type="ECO:0000313" key="4">
    <source>
        <dbReference type="Proteomes" id="UP000005010"/>
    </source>
</evidence>